<accession>A0ABP9N6X1</accession>
<name>A0ABP9N6X1_9PSEU</name>
<evidence type="ECO:0000256" key="2">
    <source>
        <dbReference type="SAM" id="Phobius"/>
    </source>
</evidence>
<feature type="compositionally biased region" description="Basic and acidic residues" evidence="1">
    <location>
        <begin position="495"/>
        <end position="505"/>
    </location>
</feature>
<dbReference type="PANTHER" id="PTHR32309">
    <property type="entry name" value="TYROSINE-PROTEIN KINASE"/>
    <property type="match status" value="1"/>
</dbReference>
<feature type="region of interest" description="Disordered" evidence="1">
    <location>
        <begin position="540"/>
        <end position="595"/>
    </location>
</feature>
<feature type="chain" id="PRO_5047084644" description="Mrp family chromosome partitioning ATPase" evidence="3">
    <location>
        <begin position="30"/>
        <end position="595"/>
    </location>
</feature>
<dbReference type="EMBL" id="BAABJO010000001">
    <property type="protein sequence ID" value="GAA5110975.1"/>
    <property type="molecule type" value="Genomic_DNA"/>
</dbReference>
<keyword evidence="2" id="KW-0472">Membrane</keyword>
<organism evidence="4 5">
    <name type="scientific">Pseudonocardia adelaidensis</name>
    <dbReference type="NCBI Taxonomy" id="648754"/>
    <lineage>
        <taxon>Bacteria</taxon>
        <taxon>Bacillati</taxon>
        <taxon>Actinomycetota</taxon>
        <taxon>Actinomycetes</taxon>
        <taxon>Pseudonocardiales</taxon>
        <taxon>Pseudonocardiaceae</taxon>
        <taxon>Pseudonocardia</taxon>
    </lineage>
</organism>
<feature type="signal peptide" evidence="3">
    <location>
        <begin position="1"/>
        <end position="29"/>
    </location>
</feature>
<evidence type="ECO:0000256" key="1">
    <source>
        <dbReference type="SAM" id="MobiDB-lite"/>
    </source>
</evidence>
<sequence>MSPLRKYTLRIAKWWVLVVVLATAGGALAALWSVSTATTTWTATTALTSQSQERSPDQDGVLALGYVDYFNQDSYQQLLRAQAGIPDDVSLSAKTGASSPILYIQASGPSEGAARDAAASAAEVFRDDVREALVAERRQAVNDLQAEIDGHVQELNSLQRTDVEKNVMLDQIRSLQGRLTEFLADNTNHLKQLQPEPGVSSSTPSPMIDIVSGVVGGAILGVLIALVMAVLDRRVHTTGDVQDAAGRPVLAELGRRRAGRRERLQHLLNGLSASEDGSTPVVAVAGVRRGDGASALAHELAAAWAARRGGALHVMADFRVPVTGYEHVAGFADVLQGQVTVLATTIPLGDGVRVLPPGRVADIDPYAVAEPRHLTWALEEASTTAGLVVVEAPPVLDAPEGQSICAAAQRVVLVVDGRNTRADDLREAVVLLEAVGARIAGIVIDRSGGRLSSEPALPAPVDVRPAPVLVAAAGHDGGSPARGADDGSYASGYVDRGRDDGHDGAVDVNGNGVDAGHSAEPDERAAGHDAAAGFDAAAGHDGAEEHDDADSHDGNGVGPQHRPSPFPHDAMVAATPGEPGELGDRAGSRDGQWQG</sequence>
<gene>
    <name evidence="4" type="ORF">GCM10023320_03330</name>
</gene>
<dbReference type="Proteomes" id="UP001500804">
    <property type="component" value="Unassembled WGS sequence"/>
</dbReference>
<keyword evidence="5" id="KW-1185">Reference proteome</keyword>
<protein>
    <recommendedName>
        <fullName evidence="6">Mrp family chromosome partitioning ATPase</fullName>
    </recommendedName>
</protein>
<dbReference type="Gene3D" id="3.40.50.300">
    <property type="entry name" value="P-loop containing nucleotide triphosphate hydrolases"/>
    <property type="match status" value="1"/>
</dbReference>
<evidence type="ECO:0000313" key="5">
    <source>
        <dbReference type="Proteomes" id="UP001500804"/>
    </source>
</evidence>
<feature type="region of interest" description="Disordered" evidence="1">
    <location>
        <begin position="473"/>
        <end position="528"/>
    </location>
</feature>
<keyword evidence="2" id="KW-0812">Transmembrane</keyword>
<reference evidence="5" key="1">
    <citation type="journal article" date="2019" name="Int. J. Syst. Evol. Microbiol.">
        <title>The Global Catalogue of Microorganisms (GCM) 10K type strain sequencing project: providing services to taxonomists for standard genome sequencing and annotation.</title>
        <authorList>
            <consortium name="The Broad Institute Genomics Platform"/>
            <consortium name="The Broad Institute Genome Sequencing Center for Infectious Disease"/>
            <person name="Wu L."/>
            <person name="Ma J."/>
        </authorList>
    </citation>
    <scope>NUCLEOTIDE SEQUENCE [LARGE SCALE GENOMIC DNA]</scope>
    <source>
        <strain evidence="5">JCM 18302</strain>
    </source>
</reference>
<evidence type="ECO:0000313" key="4">
    <source>
        <dbReference type="EMBL" id="GAA5110975.1"/>
    </source>
</evidence>
<feature type="compositionally biased region" description="Basic and acidic residues" evidence="1">
    <location>
        <begin position="517"/>
        <end position="527"/>
    </location>
</feature>
<dbReference type="InterPro" id="IPR050445">
    <property type="entry name" value="Bact_polysacc_biosynth/exp"/>
</dbReference>
<comment type="caution">
    <text evidence="4">The sequence shown here is derived from an EMBL/GenBank/DDBJ whole genome shotgun (WGS) entry which is preliminary data.</text>
</comment>
<evidence type="ECO:0008006" key="6">
    <source>
        <dbReference type="Google" id="ProtNLM"/>
    </source>
</evidence>
<keyword evidence="2" id="KW-1133">Transmembrane helix</keyword>
<dbReference type="PANTHER" id="PTHR32309:SF13">
    <property type="entry name" value="FERRIC ENTEROBACTIN TRANSPORT PROTEIN FEPE"/>
    <property type="match status" value="1"/>
</dbReference>
<keyword evidence="3" id="KW-0732">Signal</keyword>
<dbReference type="SUPFAM" id="SSF52540">
    <property type="entry name" value="P-loop containing nucleoside triphosphate hydrolases"/>
    <property type="match status" value="1"/>
</dbReference>
<dbReference type="InterPro" id="IPR027417">
    <property type="entry name" value="P-loop_NTPase"/>
</dbReference>
<evidence type="ECO:0000256" key="3">
    <source>
        <dbReference type="SAM" id="SignalP"/>
    </source>
</evidence>
<proteinExistence type="predicted"/>
<feature type="transmembrane region" description="Helical" evidence="2">
    <location>
        <begin position="210"/>
        <end position="231"/>
    </location>
</feature>